<feature type="transmembrane region" description="Helical" evidence="8">
    <location>
        <begin position="278"/>
        <end position="295"/>
    </location>
</feature>
<dbReference type="EMBL" id="CP149782">
    <property type="protein sequence ID" value="WYF45681.1"/>
    <property type="molecule type" value="Genomic_DNA"/>
</dbReference>
<feature type="transmembrane region" description="Helical" evidence="8">
    <location>
        <begin position="212"/>
        <end position="233"/>
    </location>
</feature>
<evidence type="ECO:0000256" key="1">
    <source>
        <dbReference type="ARBA" id="ARBA00004651"/>
    </source>
</evidence>
<dbReference type="CDD" id="cd17324">
    <property type="entry name" value="MFS_NepI_like"/>
    <property type="match status" value="1"/>
</dbReference>
<keyword evidence="5 8" id="KW-0812">Transmembrane</keyword>
<feature type="transmembrane region" description="Helical" evidence="8">
    <location>
        <begin position="136"/>
        <end position="157"/>
    </location>
</feature>
<feature type="transmembrane region" description="Helical" evidence="8">
    <location>
        <begin position="340"/>
        <end position="357"/>
    </location>
</feature>
<dbReference type="InterPro" id="IPR036259">
    <property type="entry name" value="MFS_trans_sf"/>
</dbReference>
<feature type="transmembrane region" description="Helical" evidence="8">
    <location>
        <begin position="45"/>
        <end position="65"/>
    </location>
</feature>
<evidence type="ECO:0000256" key="8">
    <source>
        <dbReference type="SAM" id="Phobius"/>
    </source>
</evidence>
<dbReference type="RefSeq" id="WP_339096993.1">
    <property type="nucleotide sequence ID" value="NZ_CP149782.1"/>
</dbReference>
<evidence type="ECO:0000256" key="4">
    <source>
        <dbReference type="ARBA" id="ARBA00022475"/>
    </source>
</evidence>
<dbReference type="InterPro" id="IPR011701">
    <property type="entry name" value="MFS"/>
</dbReference>
<comment type="similarity">
    <text evidence="2">Belongs to the major facilitator superfamily.</text>
</comment>
<feature type="transmembrane region" description="Helical" evidence="8">
    <location>
        <begin position="253"/>
        <end position="271"/>
    </location>
</feature>
<dbReference type="GO" id="GO:0022857">
    <property type="term" value="F:transmembrane transporter activity"/>
    <property type="evidence" value="ECO:0007669"/>
    <property type="project" value="InterPro"/>
</dbReference>
<evidence type="ECO:0000256" key="6">
    <source>
        <dbReference type="ARBA" id="ARBA00022989"/>
    </source>
</evidence>
<dbReference type="PANTHER" id="PTHR43271:SF2">
    <property type="entry name" value="BLL2771 PROTEIN"/>
    <property type="match status" value="1"/>
</dbReference>
<dbReference type="GO" id="GO:0005886">
    <property type="term" value="C:plasma membrane"/>
    <property type="evidence" value="ECO:0007669"/>
    <property type="project" value="UniProtKB-SubCell"/>
</dbReference>
<feature type="transmembrane region" description="Helical" evidence="8">
    <location>
        <begin position="12"/>
        <end position="33"/>
    </location>
</feature>
<reference evidence="10" key="1">
    <citation type="submission" date="2024-03" db="EMBL/GenBank/DDBJ databases">
        <title>Deinococcus weizhi sp. nov., isolated from human skin.</title>
        <authorList>
            <person name="Wei Z."/>
            <person name="Tian F."/>
            <person name="Yang C."/>
            <person name="Xin L.T."/>
            <person name="Wen Z.J."/>
            <person name="Lan K.C."/>
            <person name="Yu L."/>
            <person name="Zhe W."/>
            <person name="Dan F.D."/>
            <person name="Jun W."/>
            <person name="Rui Z."/>
            <person name="Yong X.J."/>
            <person name="Ting Y."/>
            <person name="Wei X."/>
            <person name="Xu Z.G."/>
            <person name="Xin Z."/>
            <person name="Dong F.G."/>
            <person name="Ni X.M."/>
            <person name="Zheng M.G."/>
            <person name="Chun Y."/>
            <person name="Qian W.X."/>
        </authorList>
    </citation>
    <scope>NUCLEOTIDE SEQUENCE</scope>
    <source>
        <strain evidence="10">VB142</strain>
    </source>
</reference>
<feature type="domain" description="Major facilitator superfamily (MFS) profile" evidence="9">
    <location>
        <begin position="3"/>
        <end position="387"/>
    </location>
</feature>
<evidence type="ECO:0000256" key="7">
    <source>
        <dbReference type="ARBA" id="ARBA00023136"/>
    </source>
</evidence>
<evidence type="ECO:0000256" key="3">
    <source>
        <dbReference type="ARBA" id="ARBA00022448"/>
    </source>
</evidence>
<keyword evidence="7 8" id="KW-0472">Membrane</keyword>
<feature type="transmembrane region" description="Helical" evidence="8">
    <location>
        <begin position="77"/>
        <end position="100"/>
    </location>
</feature>
<dbReference type="Pfam" id="PF07690">
    <property type="entry name" value="MFS_1"/>
    <property type="match status" value="1"/>
</dbReference>
<feature type="transmembrane region" description="Helical" evidence="8">
    <location>
        <begin position="106"/>
        <end position="124"/>
    </location>
</feature>
<organism evidence="10">
    <name type="scientific">Deinococcus sp. VB142</name>
    <dbReference type="NCBI Taxonomy" id="3112952"/>
    <lineage>
        <taxon>Bacteria</taxon>
        <taxon>Thermotogati</taxon>
        <taxon>Deinococcota</taxon>
        <taxon>Deinococci</taxon>
        <taxon>Deinococcales</taxon>
        <taxon>Deinococcaceae</taxon>
        <taxon>Deinococcus</taxon>
    </lineage>
</organism>
<dbReference type="PROSITE" id="PS00216">
    <property type="entry name" value="SUGAR_TRANSPORT_1"/>
    <property type="match status" value="1"/>
</dbReference>
<keyword evidence="4" id="KW-1003">Cell membrane</keyword>
<dbReference type="PROSITE" id="PS50850">
    <property type="entry name" value="MFS"/>
    <property type="match status" value="1"/>
</dbReference>
<dbReference type="InterPro" id="IPR005829">
    <property type="entry name" value="Sugar_transporter_CS"/>
</dbReference>
<evidence type="ECO:0000256" key="5">
    <source>
        <dbReference type="ARBA" id="ARBA00022692"/>
    </source>
</evidence>
<feature type="transmembrane region" description="Helical" evidence="8">
    <location>
        <begin position="301"/>
        <end position="319"/>
    </location>
</feature>
<keyword evidence="6 8" id="KW-1133">Transmembrane helix</keyword>
<comment type="subcellular location">
    <subcellularLocation>
        <location evidence="1">Cell membrane</location>
        <topology evidence="1">Multi-pass membrane protein</topology>
    </subcellularLocation>
</comment>
<sequence>MTFSPAPARFGPLTGFTIGLLLLMNIYAPQALLPLLAREFGLSTAQVGAAIGSTTLAIALASPVAGLLADALGRRRVMLWAFALLLLPCLGAAFAGNFTALNVARFAQGLLIPLVSVALTAYLAEETPPGTLGRYVSAYISGTVLGGFLGRFVSGLVAHGDNWHAAFWFLMVTNALGLALVWRLPPSRRFQPALDRHAAARTLRSHLKNTRLLTLCVVGFLILFVLVAVFNTIPFRLSAPPYHLGSGALGGIFAVYLLGVVVTPASAPFVARLGTPRALVAAAGLSLLGLALTLFSPLWVVIAGLALASSGVFIAQAAAQSAIQFSVSEGRSLAGGLYNATYYAGAAVASVAAGAAYDAGGWRAVAALCALALLGVAGPSAVVGRRLRQQEAVQVG</sequence>
<evidence type="ECO:0000259" key="9">
    <source>
        <dbReference type="PROSITE" id="PS50850"/>
    </source>
</evidence>
<evidence type="ECO:0000313" key="10">
    <source>
        <dbReference type="EMBL" id="WYF45681.1"/>
    </source>
</evidence>
<keyword evidence="3" id="KW-0813">Transport</keyword>
<dbReference type="SUPFAM" id="SSF103473">
    <property type="entry name" value="MFS general substrate transporter"/>
    <property type="match status" value="1"/>
</dbReference>
<feature type="transmembrane region" description="Helical" evidence="8">
    <location>
        <begin position="163"/>
        <end position="182"/>
    </location>
</feature>
<evidence type="ECO:0000256" key="2">
    <source>
        <dbReference type="ARBA" id="ARBA00008335"/>
    </source>
</evidence>
<feature type="transmembrane region" description="Helical" evidence="8">
    <location>
        <begin position="363"/>
        <end position="383"/>
    </location>
</feature>
<dbReference type="AlphaFoldDB" id="A0AAU6Q5J0"/>
<gene>
    <name evidence="10" type="ORF">WDJ50_06080</name>
</gene>
<accession>A0AAU6Q5J0</accession>
<dbReference type="InterPro" id="IPR020846">
    <property type="entry name" value="MFS_dom"/>
</dbReference>
<dbReference type="Gene3D" id="1.20.1250.20">
    <property type="entry name" value="MFS general substrate transporter like domains"/>
    <property type="match status" value="1"/>
</dbReference>
<dbReference type="PANTHER" id="PTHR43271">
    <property type="entry name" value="BLL2771 PROTEIN"/>
    <property type="match status" value="1"/>
</dbReference>
<protein>
    <submittedName>
        <fullName evidence="10">MFS transporter</fullName>
    </submittedName>
</protein>
<name>A0AAU6Q5J0_9DEIO</name>
<proteinExistence type="inferred from homology"/>